<gene>
    <name evidence="1" type="ORF">SAMN04488128_101906</name>
</gene>
<dbReference type="InterPro" id="IPR029068">
    <property type="entry name" value="Glyas_Bleomycin-R_OHBP_Dase"/>
</dbReference>
<keyword evidence="2" id="KW-1185">Reference proteome</keyword>
<evidence type="ECO:0000313" key="2">
    <source>
        <dbReference type="Proteomes" id="UP000190367"/>
    </source>
</evidence>
<organism evidence="1 2">
    <name type="scientific">Chitinophaga eiseniae</name>
    <dbReference type="NCBI Taxonomy" id="634771"/>
    <lineage>
        <taxon>Bacteria</taxon>
        <taxon>Pseudomonadati</taxon>
        <taxon>Bacteroidota</taxon>
        <taxon>Chitinophagia</taxon>
        <taxon>Chitinophagales</taxon>
        <taxon>Chitinophagaceae</taxon>
        <taxon>Chitinophaga</taxon>
    </lineage>
</organism>
<evidence type="ECO:0008006" key="3">
    <source>
        <dbReference type="Google" id="ProtNLM"/>
    </source>
</evidence>
<dbReference type="EMBL" id="FUWZ01000001">
    <property type="protein sequence ID" value="SJZ60931.1"/>
    <property type="molecule type" value="Genomic_DNA"/>
</dbReference>
<evidence type="ECO:0000313" key="1">
    <source>
        <dbReference type="EMBL" id="SJZ60931.1"/>
    </source>
</evidence>
<name>A0A1T4M1X7_9BACT</name>
<sequence>MRIELSMCDILVISIYFRDPDGNLIEVSNYLA</sequence>
<dbReference type="AlphaFoldDB" id="A0A1T4M1X7"/>
<dbReference type="SUPFAM" id="SSF54593">
    <property type="entry name" value="Glyoxalase/Bleomycin resistance protein/Dihydroxybiphenyl dioxygenase"/>
    <property type="match status" value="1"/>
</dbReference>
<accession>A0A1T4M1X7</accession>
<proteinExistence type="predicted"/>
<dbReference type="Proteomes" id="UP000190367">
    <property type="component" value="Unassembled WGS sequence"/>
</dbReference>
<reference evidence="2" key="1">
    <citation type="submission" date="2017-02" db="EMBL/GenBank/DDBJ databases">
        <authorList>
            <person name="Varghese N."/>
            <person name="Submissions S."/>
        </authorList>
    </citation>
    <scope>NUCLEOTIDE SEQUENCE [LARGE SCALE GENOMIC DNA]</scope>
    <source>
        <strain evidence="2">DSM 22224</strain>
    </source>
</reference>
<protein>
    <recommendedName>
        <fullName evidence="3">VOC domain-containing protein</fullName>
    </recommendedName>
</protein>
<dbReference type="Gene3D" id="3.10.180.10">
    <property type="entry name" value="2,3-Dihydroxybiphenyl 1,2-Dioxygenase, domain 1"/>
    <property type="match status" value="1"/>
</dbReference>